<keyword evidence="1" id="KW-0472">Membrane</keyword>
<organism evidence="2 3">
    <name type="scientific">Gymnopus androsaceus JB14</name>
    <dbReference type="NCBI Taxonomy" id="1447944"/>
    <lineage>
        <taxon>Eukaryota</taxon>
        <taxon>Fungi</taxon>
        <taxon>Dikarya</taxon>
        <taxon>Basidiomycota</taxon>
        <taxon>Agaricomycotina</taxon>
        <taxon>Agaricomycetes</taxon>
        <taxon>Agaricomycetidae</taxon>
        <taxon>Agaricales</taxon>
        <taxon>Marasmiineae</taxon>
        <taxon>Omphalotaceae</taxon>
        <taxon>Gymnopus</taxon>
    </lineage>
</organism>
<reference evidence="2" key="1">
    <citation type="journal article" date="2019" name="Environ. Microbiol.">
        <title>Fungal ecological strategies reflected in gene transcription - a case study of two litter decomposers.</title>
        <authorList>
            <person name="Barbi F."/>
            <person name="Kohler A."/>
            <person name="Barry K."/>
            <person name="Baskaran P."/>
            <person name="Daum C."/>
            <person name="Fauchery L."/>
            <person name="Ihrmark K."/>
            <person name="Kuo A."/>
            <person name="LaButti K."/>
            <person name="Lipzen A."/>
            <person name="Morin E."/>
            <person name="Grigoriev I.V."/>
            <person name="Henrissat B."/>
            <person name="Lindahl B."/>
            <person name="Martin F."/>
        </authorList>
    </citation>
    <scope>NUCLEOTIDE SEQUENCE</scope>
    <source>
        <strain evidence="2">JB14</strain>
    </source>
</reference>
<proteinExistence type="predicted"/>
<protein>
    <submittedName>
        <fullName evidence="2">Uncharacterized protein</fullName>
    </submittedName>
</protein>
<dbReference type="Proteomes" id="UP000799118">
    <property type="component" value="Unassembled WGS sequence"/>
</dbReference>
<evidence type="ECO:0000313" key="2">
    <source>
        <dbReference type="EMBL" id="KAE9383386.1"/>
    </source>
</evidence>
<evidence type="ECO:0000313" key="3">
    <source>
        <dbReference type="Proteomes" id="UP000799118"/>
    </source>
</evidence>
<dbReference type="EMBL" id="ML770508">
    <property type="protein sequence ID" value="KAE9383386.1"/>
    <property type="molecule type" value="Genomic_DNA"/>
</dbReference>
<gene>
    <name evidence="2" type="ORF">BT96DRAFT_67987</name>
</gene>
<evidence type="ECO:0000256" key="1">
    <source>
        <dbReference type="SAM" id="Phobius"/>
    </source>
</evidence>
<keyword evidence="1" id="KW-1133">Transmembrane helix</keyword>
<dbReference type="AlphaFoldDB" id="A0A6A4GCX2"/>
<keyword evidence="3" id="KW-1185">Reference proteome</keyword>
<keyword evidence="1" id="KW-0812">Transmembrane</keyword>
<sequence>MLPSRLFCSHCKLMCFALFSFPLYAFTVDPDLLTRFPIPSLLLLSAIIISTVFKNKKSYSPPQLSVLDTQ</sequence>
<feature type="transmembrane region" description="Helical" evidence="1">
    <location>
        <begin position="35"/>
        <end position="53"/>
    </location>
</feature>
<accession>A0A6A4GCX2</accession>
<name>A0A6A4GCX2_9AGAR</name>